<dbReference type="InterPro" id="IPR003594">
    <property type="entry name" value="HATPase_dom"/>
</dbReference>
<dbReference type="Gene3D" id="1.10.287.130">
    <property type="match status" value="1"/>
</dbReference>
<dbReference type="GO" id="GO:0000155">
    <property type="term" value="F:phosphorelay sensor kinase activity"/>
    <property type="evidence" value="ECO:0007669"/>
    <property type="project" value="InterPro"/>
</dbReference>
<dbReference type="InterPro" id="IPR007890">
    <property type="entry name" value="CHASE2"/>
</dbReference>
<dbReference type="Pfam" id="PF00512">
    <property type="entry name" value="HisKA"/>
    <property type="match status" value="1"/>
</dbReference>
<name>A0A2K9NX39_BACTC</name>
<evidence type="ECO:0000256" key="5">
    <source>
        <dbReference type="ARBA" id="ARBA00022777"/>
    </source>
</evidence>
<keyword evidence="8" id="KW-1185">Reference proteome</keyword>
<dbReference type="AlphaFoldDB" id="A0A2K9NX39"/>
<keyword evidence="4" id="KW-0808">Transferase</keyword>
<keyword evidence="6" id="KW-0902">Two-component regulatory system</keyword>
<dbReference type="InterPro" id="IPR003661">
    <property type="entry name" value="HisK_dim/P_dom"/>
</dbReference>
<evidence type="ECO:0000256" key="1">
    <source>
        <dbReference type="ARBA" id="ARBA00000085"/>
    </source>
</evidence>
<keyword evidence="5" id="KW-0418">Kinase</keyword>
<dbReference type="InterPro" id="IPR036097">
    <property type="entry name" value="HisK_dim/P_sf"/>
</dbReference>
<dbReference type="SUPFAM" id="SSF55874">
    <property type="entry name" value="ATPase domain of HSP90 chaperone/DNA topoisomerase II/histidine kinase"/>
    <property type="match status" value="1"/>
</dbReference>
<evidence type="ECO:0000256" key="4">
    <source>
        <dbReference type="ARBA" id="ARBA00022679"/>
    </source>
</evidence>
<dbReference type="CDD" id="cd00075">
    <property type="entry name" value="HATPase"/>
    <property type="match status" value="1"/>
</dbReference>
<evidence type="ECO:0000256" key="6">
    <source>
        <dbReference type="ARBA" id="ARBA00023012"/>
    </source>
</evidence>
<accession>A0A2K9NX39</accession>
<dbReference type="SMART" id="SM00388">
    <property type="entry name" value="HisKA"/>
    <property type="match status" value="1"/>
</dbReference>
<dbReference type="EC" id="2.7.13.3" evidence="2"/>
<evidence type="ECO:0000256" key="3">
    <source>
        <dbReference type="ARBA" id="ARBA00022553"/>
    </source>
</evidence>
<dbReference type="KEGG" id="bsto:C0V70_18510"/>
<evidence type="ECO:0000313" key="8">
    <source>
        <dbReference type="Proteomes" id="UP000235584"/>
    </source>
</evidence>
<dbReference type="InterPro" id="IPR005467">
    <property type="entry name" value="His_kinase_dom"/>
</dbReference>
<dbReference type="CDD" id="cd00082">
    <property type="entry name" value="HisKA"/>
    <property type="match status" value="1"/>
</dbReference>
<dbReference type="PRINTS" id="PR00344">
    <property type="entry name" value="BCTRLSENSOR"/>
</dbReference>
<dbReference type="Pfam" id="PF05226">
    <property type="entry name" value="CHASE2"/>
    <property type="match status" value="1"/>
</dbReference>
<dbReference type="InterPro" id="IPR004358">
    <property type="entry name" value="Sig_transdc_His_kin-like_C"/>
</dbReference>
<reference evidence="7 8" key="1">
    <citation type="submission" date="2018-01" db="EMBL/GenBank/DDBJ databases">
        <title>Complete genome sequence of Bacteriovorax stolpii DSM12778.</title>
        <authorList>
            <person name="Tang B."/>
            <person name="Chang J."/>
        </authorList>
    </citation>
    <scope>NUCLEOTIDE SEQUENCE [LARGE SCALE GENOMIC DNA]</scope>
    <source>
        <strain evidence="7 8">DSM 12778</strain>
    </source>
</reference>
<dbReference type="InterPro" id="IPR050736">
    <property type="entry name" value="Sensor_HK_Regulatory"/>
</dbReference>
<dbReference type="SMART" id="SM00387">
    <property type="entry name" value="HATPase_c"/>
    <property type="match status" value="1"/>
</dbReference>
<dbReference type="SMART" id="SM01080">
    <property type="entry name" value="CHASE2"/>
    <property type="match status" value="1"/>
</dbReference>
<dbReference type="SUPFAM" id="SSF47384">
    <property type="entry name" value="Homodimeric domain of signal transducing histidine kinase"/>
    <property type="match status" value="1"/>
</dbReference>
<sequence>MKMQFKKLNIDLSDYYPLLFTLIFVTILFQYPLASFESIIYDLKVRWDFGTRPTPEIVIVTLDEESDDYLGDIYPYSYATHSRFLEKVLKSGPKIVDYFVRMPEPSGENDPYFDEFKTKLKDFSTKGGQVNFATEIDEVRGEELPPGGLREFHYSLAQLNIDNSVFAKDDVVRRAIFNVSGEESLHLLTANQFRQMRGQPALNVSDVLGAYYNDEADANFVLFRYSGSPVYSEFKYKTIPYHRVLVGNFSPEIFKDKIVLIGPNYISQSDNFYLTPFNLEEYKAPKLIIHASIIDSFIQNKTIKMIPRTVSNILAFIVAIVLSILISRLKPKDGLIITLLVLASILIISYLLFVLMGLWLYTAHLVVTVFVVYYIWIPFRAIGEYQRRFAIQEEAKLLKQVEKLKQNFLSLMSHDLKTPVAKIAGVADNLYTQNSGNPDIREKSQLIIDSTKELNKFISSILDLTKIESSNFGLNKVSKDINSIIETVVKDLNFSANQKQVLVKKELAPLYPIQMDVNLITRVISNLVENAIKYSGTGTTVEVKTWDDEKWVYIEIKDNGVGIPAEELSNIFEKFYRIKNDANHSIKGTGLGLYLVKYFVELHGGTISVDSIVGKETKFLVKLVNQ</sequence>
<dbReference type="PROSITE" id="PS50109">
    <property type="entry name" value="HIS_KIN"/>
    <property type="match status" value="1"/>
</dbReference>
<organism evidence="7 8">
    <name type="scientific">Bacteriovorax stolpii</name>
    <name type="common">Bdellovibrio stolpii</name>
    <dbReference type="NCBI Taxonomy" id="960"/>
    <lineage>
        <taxon>Bacteria</taxon>
        <taxon>Pseudomonadati</taxon>
        <taxon>Bdellovibrionota</taxon>
        <taxon>Bacteriovoracia</taxon>
        <taxon>Bacteriovoracales</taxon>
        <taxon>Bacteriovoracaceae</taxon>
        <taxon>Bacteriovorax</taxon>
    </lineage>
</organism>
<dbReference type="OrthoDB" id="5287847at2"/>
<dbReference type="InterPro" id="IPR036890">
    <property type="entry name" value="HATPase_C_sf"/>
</dbReference>
<dbReference type="Gene3D" id="3.30.565.10">
    <property type="entry name" value="Histidine kinase-like ATPase, C-terminal domain"/>
    <property type="match status" value="1"/>
</dbReference>
<protein>
    <recommendedName>
        <fullName evidence="2">histidine kinase</fullName>
        <ecNumber evidence="2">2.7.13.3</ecNumber>
    </recommendedName>
</protein>
<dbReference type="Proteomes" id="UP000235584">
    <property type="component" value="Chromosome"/>
</dbReference>
<gene>
    <name evidence="7" type="ORF">C0V70_18510</name>
</gene>
<evidence type="ECO:0000313" key="7">
    <source>
        <dbReference type="EMBL" id="AUO00061.1"/>
    </source>
</evidence>
<dbReference type="Pfam" id="PF02518">
    <property type="entry name" value="HATPase_c"/>
    <property type="match status" value="1"/>
</dbReference>
<dbReference type="PANTHER" id="PTHR43711">
    <property type="entry name" value="TWO-COMPONENT HISTIDINE KINASE"/>
    <property type="match status" value="1"/>
</dbReference>
<dbReference type="RefSeq" id="WP_102245348.1">
    <property type="nucleotide sequence ID" value="NZ_CP025704.1"/>
</dbReference>
<keyword evidence="3" id="KW-0597">Phosphoprotein</keyword>
<dbReference type="PANTHER" id="PTHR43711:SF26">
    <property type="entry name" value="SENSOR HISTIDINE KINASE RCSC"/>
    <property type="match status" value="1"/>
</dbReference>
<comment type="catalytic activity">
    <reaction evidence="1">
        <text>ATP + protein L-histidine = ADP + protein N-phospho-L-histidine.</text>
        <dbReference type="EC" id="2.7.13.3"/>
    </reaction>
</comment>
<dbReference type="EMBL" id="CP025704">
    <property type="protein sequence ID" value="AUO00061.1"/>
    <property type="molecule type" value="Genomic_DNA"/>
</dbReference>
<evidence type="ECO:0000256" key="2">
    <source>
        <dbReference type="ARBA" id="ARBA00012438"/>
    </source>
</evidence>
<dbReference type="FunFam" id="3.30.565.10:FF:000006">
    <property type="entry name" value="Sensor histidine kinase WalK"/>
    <property type="match status" value="1"/>
</dbReference>
<proteinExistence type="predicted"/>